<evidence type="ECO:0000259" key="10">
    <source>
        <dbReference type="Pfam" id="PF18517"/>
    </source>
</evidence>
<feature type="domain" description="Leucine zipper with capping helix" evidence="10">
    <location>
        <begin position="161"/>
        <end position="217"/>
    </location>
</feature>
<dbReference type="GO" id="GO:0120230">
    <property type="term" value="F:recombinase activator activity"/>
    <property type="evidence" value="ECO:0007669"/>
    <property type="project" value="TreeGrafter"/>
</dbReference>
<dbReference type="GO" id="GO:0120231">
    <property type="term" value="C:DNA recombinase auxiliary factor complex"/>
    <property type="evidence" value="ECO:0007669"/>
    <property type="project" value="TreeGrafter"/>
</dbReference>
<evidence type="ECO:0000256" key="4">
    <source>
        <dbReference type="ARBA" id="ARBA00023054"/>
    </source>
</evidence>
<evidence type="ECO:0000256" key="2">
    <source>
        <dbReference type="ARBA" id="ARBA00007922"/>
    </source>
</evidence>
<evidence type="ECO:0000256" key="6">
    <source>
        <dbReference type="ARBA" id="ARBA00023242"/>
    </source>
</evidence>
<feature type="domain" description="Homologous-pairing protein 2 winged helix" evidence="9">
    <location>
        <begin position="9"/>
        <end position="68"/>
    </location>
</feature>
<comment type="subcellular location">
    <subcellularLocation>
        <location evidence="1">Nucleus</location>
    </subcellularLocation>
</comment>
<dbReference type="GO" id="GO:0007129">
    <property type="term" value="P:homologous chromosome pairing at meiosis"/>
    <property type="evidence" value="ECO:0007669"/>
    <property type="project" value="TreeGrafter"/>
</dbReference>
<dbReference type="InterPro" id="IPR010776">
    <property type="entry name" value="Hop2_WH_dom"/>
</dbReference>
<dbReference type="GO" id="GO:0010774">
    <property type="term" value="P:meiotic strand invasion involved in reciprocal meiotic recombination"/>
    <property type="evidence" value="ECO:0007669"/>
    <property type="project" value="TreeGrafter"/>
</dbReference>
<evidence type="ECO:0000256" key="3">
    <source>
        <dbReference type="ARBA" id="ARBA00016093"/>
    </source>
</evidence>
<dbReference type="STRING" id="282301.A0A267H549"/>
<accession>A0A267H549</accession>
<gene>
    <name evidence="11" type="ORF">BOX15_Mlig011476g1</name>
</gene>
<dbReference type="Proteomes" id="UP000215902">
    <property type="component" value="Unassembled WGS sequence"/>
</dbReference>
<dbReference type="Pfam" id="PF18517">
    <property type="entry name" value="LZ3wCH"/>
    <property type="match status" value="1"/>
</dbReference>
<feature type="compositionally biased region" description="Polar residues" evidence="8">
    <location>
        <begin position="70"/>
        <end position="83"/>
    </location>
</feature>
<keyword evidence="4" id="KW-0175">Coiled coil</keyword>
<reference evidence="11 12" key="1">
    <citation type="submission" date="2017-06" db="EMBL/GenBank/DDBJ databases">
        <title>A platform for efficient transgenesis in Macrostomum lignano, a flatworm model organism for stem cell research.</title>
        <authorList>
            <person name="Berezikov E."/>
        </authorList>
    </citation>
    <scope>NUCLEOTIDE SEQUENCE [LARGE SCALE GENOMIC DNA]</scope>
    <source>
        <strain evidence="11">DV1</strain>
        <tissue evidence="11">Whole organism</tissue>
    </source>
</reference>
<proteinExistence type="inferred from homology"/>
<dbReference type="PANTHER" id="PTHR15938">
    <property type="entry name" value="TBP-1 INTERACTING PROTEIN"/>
    <property type="match status" value="1"/>
</dbReference>
<sequence length="224" mass="24980">MATSSNPDEKRVLDYMRDANRPYSVNDVFSNLHKAVGKTAIQRALDSLVSAGLINEKTYGKQKVYVVKQPTASSSNSDGSAPTNALPDEAEKRDLETRAQTAERELVVEQAEVKKLQRELATLRQRPTCEQLRARLAELQAELAPKTERLAAIDSGEGRKVTPELMSDARKIRANLVSEWRKRKRACVDLIDCVLEGYPASKKAFFEEVGLETDEEHNAVVPKV</sequence>
<dbReference type="InterPro" id="IPR040661">
    <property type="entry name" value="LZ3wCH"/>
</dbReference>
<evidence type="ECO:0000256" key="1">
    <source>
        <dbReference type="ARBA" id="ARBA00004123"/>
    </source>
</evidence>
<dbReference type="AlphaFoldDB" id="A0A267H549"/>
<dbReference type="Gene3D" id="1.10.10.10">
    <property type="entry name" value="Winged helix-like DNA-binding domain superfamily/Winged helix DNA-binding domain"/>
    <property type="match status" value="1"/>
</dbReference>
<dbReference type="GO" id="GO:0000709">
    <property type="term" value="P:meiotic joint molecule formation"/>
    <property type="evidence" value="ECO:0007669"/>
    <property type="project" value="TreeGrafter"/>
</dbReference>
<dbReference type="EMBL" id="NIVC01000029">
    <property type="protein sequence ID" value="PAA93396.1"/>
    <property type="molecule type" value="Genomic_DNA"/>
</dbReference>
<keyword evidence="5" id="KW-0233">DNA recombination</keyword>
<protein>
    <recommendedName>
        <fullName evidence="3">Homologous-pairing protein 2 homolog</fullName>
    </recommendedName>
</protein>
<dbReference type="PANTHER" id="PTHR15938:SF0">
    <property type="entry name" value="HOMOLOGOUS-PAIRING PROTEIN 2 HOMOLOG"/>
    <property type="match status" value="1"/>
</dbReference>
<name>A0A267H549_9PLAT</name>
<feature type="region of interest" description="Disordered" evidence="8">
    <location>
        <begin position="70"/>
        <end position="96"/>
    </location>
</feature>
<keyword evidence="6" id="KW-0539">Nucleus</keyword>
<comment type="similarity">
    <text evidence="2">Belongs to the HOP2 family.</text>
</comment>
<keyword evidence="12" id="KW-1185">Reference proteome</keyword>
<dbReference type="SUPFAM" id="SSF46785">
    <property type="entry name" value="Winged helix' DNA-binding domain"/>
    <property type="match status" value="1"/>
</dbReference>
<evidence type="ECO:0000256" key="5">
    <source>
        <dbReference type="ARBA" id="ARBA00023172"/>
    </source>
</evidence>
<evidence type="ECO:0000313" key="11">
    <source>
        <dbReference type="EMBL" id="PAA93396.1"/>
    </source>
</evidence>
<evidence type="ECO:0000313" key="12">
    <source>
        <dbReference type="Proteomes" id="UP000215902"/>
    </source>
</evidence>
<evidence type="ECO:0000256" key="7">
    <source>
        <dbReference type="ARBA" id="ARBA00023254"/>
    </source>
</evidence>
<evidence type="ECO:0000259" key="9">
    <source>
        <dbReference type="Pfam" id="PF07106"/>
    </source>
</evidence>
<evidence type="ECO:0000256" key="8">
    <source>
        <dbReference type="SAM" id="MobiDB-lite"/>
    </source>
</evidence>
<dbReference type="InterPro" id="IPR036390">
    <property type="entry name" value="WH_DNA-bd_sf"/>
</dbReference>
<dbReference type="InterPro" id="IPR036388">
    <property type="entry name" value="WH-like_DNA-bd_sf"/>
</dbReference>
<comment type="caution">
    <text evidence="11">The sequence shown here is derived from an EMBL/GenBank/DDBJ whole genome shotgun (WGS) entry which is preliminary data.</text>
</comment>
<dbReference type="OrthoDB" id="272266at2759"/>
<keyword evidence="7" id="KW-0469">Meiosis</keyword>
<dbReference type="GO" id="GO:0003690">
    <property type="term" value="F:double-stranded DNA binding"/>
    <property type="evidence" value="ECO:0007669"/>
    <property type="project" value="TreeGrafter"/>
</dbReference>
<organism evidence="11 12">
    <name type="scientific">Macrostomum lignano</name>
    <dbReference type="NCBI Taxonomy" id="282301"/>
    <lineage>
        <taxon>Eukaryota</taxon>
        <taxon>Metazoa</taxon>
        <taxon>Spiralia</taxon>
        <taxon>Lophotrochozoa</taxon>
        <taxon>Platyhelminthes</taxon>
        <taxon>Rhabditophora</taxon>
        <taxon>Macrostomorpha</taxon>
        <taxon>Macrostomida</taxon>
        <taxon>Macrostomidae</taxon>
        <taxon>Macrostomum</taxon>
    </lineage>
</organism>
<dbReference type="Pfam" id="PF07106">
    <property type="entry name" value="WHD_TBPIP"/>
    <property type="match status" value="1"/>
</dbReference>
<dbReference type="GO" id="GO:0000794">
    <property type="term" value="C:condensed nuclear chromosome"/>
    <property type="evidence" value="ECO:0007669"/>
    <property type="project" value="TreeGrafter"/>
</dbReference>